<keyword evidence="7" id="KW-1185">Reference proteome</keyword>
<keyword evidence="4" id="KW-0843">Virulence</keyword>
<evidence type="ECO:0008006" key="8">
    <source>
        <dbReference type="Google" id="ProtNLM"/>
    </source>
</evidence>
<dbReference type="PANTHER" id="PTHR46580:SF2">
    <property type="entry name" value="MAM DOMAIN-CONTAINING PROTEIN"/>
    <property type="match status" value="1"/>
</dbReference>
<dbReference type="InterPro" id="IPR013517">
    <property type="entry name" value="FG-GAP"/>
</dbReference>
<evidence type="ECO:0000256" key="1">
    <source>
        <dbReference type="ARBA" id="ARBA00004613"/>
    </source>
</evidence>
<dbReference type="Pfam" id="PF13517">
    <property type="entry name" value="FG-GAP_3"/>
    <property type="match status" value="3"/>
</dbReference>
<proteinExistence type="predicted"/>
<dbReference type="Gene3D" id="2.40.128.340">
    <property type="match status" value="1"/>
</dbReference>
<reference evidence="6 7" key="1">
    <citation type="submission" date="2019-10" db="EMBL/GenBank/DDBJ databases">
        <title>Two novel species isolated from a subtropical stream in China.</title>
        <authorList>
            <person name="Lu H."/>
        </authorList>
    </citation>
    <scope>NUCLEOTIDE SEQUENCE [LARGE SCALE GENOMIC DNA]</scope>
    <source>
        <strain evidence="6 7">FT29W</strain>
    </source>
</reference>
<dbReference type="Proteomes" id="UP000440498">
    <property type="component" value="Unassembled WGS sequence"/>
</dbReference>
<comment type="subcellular location">
    <subcellularLocation>
        <location evidence="1">Secreted</location>
    </subcellularLocation>
</comment>
<sequence length="2297" mass="237078">MDSKYIWSQRWWPRVLLGVLAATTLGWLAPAATAQTLSISNNGTPSYARQIAAPPGIAGMTPNIALLYSGGEVNGPVGRGWTIQGISTITRCPATKVTDGAARAVKYDVNDKLCLDGQRLIQTDAGGAVVNGAVVADPDHPFQSGDSAGGDGMVREFRTEKDIYARIRAYGKAGADGSNGPLYFRVWTKAGQLYEYGAAGDARANAAITVNNKVVAWAVSRIFDSVGNHMDFQYEQRDVSWGTALSRSSSNANSGHEWNLLEIRYTGHGVGQPPTNKMVFTYSDRADTPGQAQDRSEAYHMGQKNVSIRRLDSIATYINWPATSDTQPSSAVRVKVVKLTYENGAVTRRSRLKSITECAGANTAVCLPAVTFNYADGGGLHYTANGNFAAGGLAGLPLQSTKGDTGILVGNFFGTGRTDILRWSDTPALNQLYRNDGNGNFTQIAAGSGAGAFNITDQNLFKSNGCYTAIAADFNGDGATDILRTMKSSSGGTSCGTVQTILYLSNGDGSFTAKPIGGIDFSQEAAVQRSVAHCRSEIPQAVPSQPAALGGRQPGAAPPVRQGLQSCPEGYFYVYSQSQGAVYHLLDLNNDGLLDIITTIVPAYADETKPLAPEDLCAGRTCSHVYLAQTDGSFVEKTNTNLAGHSLYANPAPKAGSGQQRPFVGDINGDGMADVVADSGAWYSRGDGNFDFGGDLSGAGCDRLLDLNGDGRSDCLAVTPGYWPGAQAALVADGTGNLLATRNFNLNTAGYELGGYVPNSQVPNMGFITGDFDGDGRGDILRWSDNPAQNTVYLSNGDGSFRIGDFNLNQPEHQLQHSDGSYGFVTGDFLGNGQLEILRMVSGPDGAKRNVLYQKSEPALADQLVSVVSPSGLKTSLNWGSLAAAGTLYYADFGDKTLRSKYPVRDLNLPMPVVTSMTTDTGVGAGTLTTTYLYAGLRSAYDGRGWLGFREMRSQSPTVNGKFLTVLTEFEQEGVNTGAALLTRTWLGDIWGGEGSKVLSNTYNIYCDKTAPAGAEAGANSGHPCYSSAKVRRPYLYITQEEGWDLDGTTLPTVSTINTFNDSGDVTKIVNHTQGVALGQTQLFIKTTDNTYQPDNTADDKWILGRLKTARVTAESHVKDLPQGMRRQGAAARFAKVDQIDVLTAATVKQQNSTAGTVGDSITRIPTSAGSAPYASATKGVAYTVKVTPNPLKVIGTAAGKVSGALSAAVTGGIAPYQYRWSLINGTLSSLSSNTVAAPQVSATLALGDNITETWLLTVTDAAKSVISVSVPVTLAVPAAALTVKIDPNPLKIDVNDPGDGFATLTATPAGGVAPYSYSWTRTSGSRSAVSNSAIASPVVKATLAVGDAFTEQWKVTVTDVAAKTAVASVNVSFSAPAALAVPLAATRSVTANSATGIAAVALGVLPTGGRTPYTYAWERIAGTRSTVSNPALSNPVVSLTMTPGESVVETWQVTVSDAAGHSKAASTAITFNNPPAAMGLTFAPAPFKVNANDPGPASGNLAATATGGVPPYSYAWARTSGSRISISNPAIANPDFSAVLAAGDNLSEAWKLTITDSTGKAYAEGVSIGFSAPAALAVPLAATRTLTASAASKGVASATLSVTPTGGRAPYSYRWVRVGGSRSSTPDGSDPTPLVSATLSVGESFVENWAVTVSDAAGHQSTASTALTFTYPATALALTFAPASPMRLSGDDPGTISAVASATASGGIPPYTYSWTHTGAGRTTISNSAIAAPTLAVTLAAGESGSDYWDLTVKDSAAKSITGRLALSYGVPAVLKLTLPATVAALDATAANKGVASATFNGLTVSGGSGGNTYLWTHVSGSRSAALTPTSATGPGIRATLSLGERLAEDWQLTVTDDAGHTASARTTVTFEYPGEAIQARFVPANVTINANDPGVVTGQFGEMTVTGGVPPYRYSWAHVSGTGQGTLTGADTARPSFTTTAVQGETVSDGYRVTITDSFGTVALANYYTYVITPDVLSATLAATRTLTASAGTKGLASGAMLLTPAGGRAPYSYAWSRVAGSRAVISDSTIPNATLSASLALGETLQETWQVVVRDAAGHALTKTIVLTFTYPGAALGLTLAADGVGVQPDPGSYSATIHPTVTGGVPPFSYAWRRLSGTQTIANDSAEDAVVSGVIAAYGGSSSSGWSLTVTDAVGKTISASITTGFSTPAKLAVTVPARAVNIAATGSGVGSIIQAAVVSGGKAPYTLSWSRLTGDRASISNAAIAGPTFSATLAKGETVMETWQLQVSDGFGHSEAASNTLTFKRAAAGRAAPPEAGANGQTDDDGKKGGVQ</sequence>
<keyword evidence="3" id="KW-0732">Signal</keyword>
<comment type="caution">
    <text evidence="6">The sequence shown here is derived from an EMBL/GenBank/DDBJ whole genome shotgun (WGS) entry which is preliminary data.</text>
</comment>
<feature type="compositionally biased region" description="Low complexity" evidence="5">
    <location>
        <begin position="2270"/>
        <end position="2283"/>
    </location>
</feature>
<evidence type="ECO:0000256" key="3">
    <source>
        <dbReference type="ARBA" id="ARBA00022729"/>
    </source>
</evidence>
<evidence type="ECO:0000313" key="7">
    <source>
        <dbReference type="Proteomes" id="UP000440498"/>
    </source>
</evidence>
<feature type="region of interest" description="Disordered" evidence="5">
    <location>
        <begin position="2269"/>
        <end position="2297"/>
    </location>
</feature>
<dbReference type="EMBL" id="WHUG01000015">
    <property type="protein sequence ID" value="MQA41680.1"/>
    <property type="molecule type" value="Genomic_DNA"/>
</dbReference>
<dbReference type="GO" id="GO:0005576">
    <property type="term" value="C:extracellular region"/>
    <property type="evidence" value="ECO:0007669"/>
    <property type="project" value="UniProtKB-SubCell"/>
</dbReference>
<dbReference type="GO" id="GO:0005737">
    <property type="term" value="C:cytoplasm"/>
    <property type="evidence" value="ECO:0007669"/>
    <property type="project" value="InterPro"/>
</dbReference>
<dbReference type="PANTHER" id="PTHR46580">
    <property type="entry name" value="SENSOR KINASE-RELATED"/>
    <property type="match status" value="1"/>
</dbReference>
<protein>
    <recommendedName>
        <fullName evidence="8">Insecticide toxin TcdB middle/N-terminal domain-containing protein</fullName>
    </recommendedName>
</protein>
<evidence type="ECO:0000256" key="5">
    <source>
        <dbReference type="SAM" id="MobiDB-lite"/>
    </source>
</evidence>
<keyword evidence="2" id="KW-0964">Secreted</keyword>
<evidence type="ECO:0000256" key="4">
    <source>
        <dbReference type="ARBA" id="ARBA00023026"/>
    </source>
</evidence>
<organism evidence="6 7">
    <name type="scientific">Rugamonas aquatica</name>
    <dbReference type="NCBI Taxonomy" id="2743357"/>
    <lineage>
        <taxon>Bacteria</taxon>
        <taxon>Pseudomonadati</taxon>
        <taxon>Pseudomonadota</taxon>
        <taxon>Betaproteobacteria</taxon>
        <taxon>Burkholderiales</taxon>
        <taxon>Oxalobacteraceae</taxon>
        <taxon>Telluria group</taxon>
        <taxon>Rugamonas</taxon>
    </lineage>
</organism>
<gene>
    <name evidence="6" type="ORF">GEV02_26390</name>
</gene>
<evidence type="ECO:0000256" key="2">
    <source>
        <dbReference type="ARBA" id="ARBA00022525"/>
    </source>
</evidence>
<dbReference type="Gene3D" id="2.130.10.130">
    <property type="entry name" value="Integrin alpha, N-terminal"/>
    <property type="match status" value="1"/>
</dbReference>
<dbReference type="InterPro" id="IPR028994">
    <property type="entry name" value="Integrin_alpha_N"/>
</dbReference>
<accession>A0A6A7N9A7</accession>
<dbReference type="Pfam" id="PF03534">
    <property type="entry name" value="SpvB"/>
    <property type="match status" value="1"/>
</dbReference>
<name>A0A6A7N9A7_9BURK</name>
<dbReference type="RefSeq" id="WP_152840886.1">
    <property type="nucleotide sequence ID" value="NZ_WHUG01000015.1"/>
</dbReference>
<dbReference type="InterPro" id="IPR003284">
    <property type="entry name" value="Sal_SpvB"/>
</dbReference>
<dbReference type="SUPFAM" id="SSF69318">
    <property type="entry name" value="Integrin alpha N-terminal domain"/>
    <property type="match status" value="2"/>
</dbReference>
<evidence type="ECO:0000313" key="6">
    <source>
        <dbReference type="EMBL" id="MQA41680.1"/>
    </source>
</evidence>